<name>A0A8I1AB16_ACIBZ</name>
<dbReference type="AlphaFoldDB" id="A0A8I1AB16"/>
<protein>
    <submittedName>
        <fullName evidence="1">Uncharacterized protein</fullName>
    </submittedName>
</protein>
<proteinExistence type="predicted"/>
<evidence type="ECO:0000313" key="1">
    <source>
        <dbReference type="EMBL" id="UUN99172.1"/>
    </source>
</evidence>
<dbReference type="EMBL" id="CP092085">
    <property type="protein sequence ID" value="UUN99172.1"/>
    <property type="molecule type" value="Genomic_DNA"/>
</dbReference>
<reference evidence="1" key="1">
    <citation type="submission" date="2022-02" db="EMBL/GenBank/DDBJ databases">
        <title>Characterization of Tn125 harboring carbapenem-resistant Acinetobacter bereziniae clinical isolates.</title>
        <authorList>
            <person name="Wong N.-K."/>
            <person name="Pan Q."/>
        </authorList>
    </citation>
    <scope>NUCLEOTIDE SEQUENCE</scope>
    <source>
        <strain evidence="1">GD03393</strain>
    </source>
</reference>
<sequence>MTEIQLTKPQFAQLQIDNLTSKDMPYFENWDTQEVELFNAIVNAVDYDNEFTFNMRGWSRQRVVNGTGGMIEVNEMNADELYHLFSCYLSGLSRNVVVALGEVS</sequence>
<dbReference type="Proteomes" id="UP000644140">
    <property type="component" value="Chromosome"/>
</dbReference>
<gene>
    <name evidence="1" type="ORF">I9054_006905</name>
</gene>
<accession>A0A8I1AB16</accession>
<dbReference type="RefSeq" id="WP_198114494.1">
    <property type="nucleotide sequence ID" value="NZ_CP092085.1"/>
</dbReference>
<evidence type="ECO:0000313" key="2">
    <source>
        <dbReference type="Proteomes" id="UP000644140"/>
    </source>
</evidence>
<organism evidence="1 2">
    <name type="scientific">Acinetobacter bereziniae</name>
    <name type="common">Acinetobacter genomosp. 10</name>
    <dbReference type="NCBI Taxonomy" id="106648"/>
    <lineage>
        <taxon>Bacteria</taxon>
        <taxon>Pseudomonadati</taxon>
        <taxon>Pseudomonadota</taxon>
        <taxon>Gammaproteobacteria</taxon>
        <taxon>Moraxellales</taxon>
        <taxon>Moraxellaceae</taxon>
        <taxon>Acinetobacter</taxon>
    </lineage>
</organism>